<feature type="domain" description="EAL" evidence="9">
    <location>
        <begin position="1148"/>
        <end position="1402"/>
    </location>
</feature>
<dbReference type="EMBL" id="JACHLL010000001">
    <property type="protein sequence ID" value="MBB6340088.1"/>
    <property type="molecule type" value="Genomic_DNA"/>
</dbReference>
<dbReference type="InterPro" id="IPR035965">
    <property type="entry name" value="PAS-like_dom_sf"/>
</dbReference>
<comment type="cofactor">
    <cofactor evidence="1">
        <name>Mg(2+)</name>
        <dbReference type="ChEBI" id="CHEBI:18420"/>
    </cofactor>
</comment>
<dbReference type="FunFam" id="3.30.70.270:FF:000001">
    <property type="entry name" value="Diguanylate cyclase domain protein"/>
    <property type="match status" value="1"/>
</dbReference>
<comment type="subcellular location">
    <subcellularLocation>
        <location evidence="2">Cell inner membrane</location>
    </subcellularLocation>
</comment>
<dbReference type="InterPro" id="IPR000160">
    <property type="entry name" value="GGDEF_dom"/>
</dbReference>
<dbReference type="SUPFAM" id="SSF55785">
    <property type="entry name" value="PYP-like sensor domain (PAS domain)"/>
    <property type="match status" value="5"/>
</dbReference>
<dbReference type="InterPro" id="IPR029787">
    <property type="entry name" value="Nucleotide_cyclase"/>
</dbReference>
<dbReference type="PROSITE" id="PS50112">
    <property type="entry name" value="PAS"/>
    <property type="match status" value="4"/>
</dbReference>
<feature type="domain" description="PAS" evidence="7">
    <location>
        <begin position="577"/>
        <end position="653"/>
    </location>
</feature>
<dbReference type="Pfam" id="PF08447">
    <property type="entry name" value="PAS_3"/>
    <property type="match status" value="1"/>
</dbReference>
<evidence type="ECO:0000259" key="8">
    <source>
        <dbReference type="PROSITE" id="PS50113"/>
    </source>
</evidence>
<keyword evidence="6" id="KW-0812">Transmembrane</keyword>
<keyword evidence="4" id="KW-0973">c-di-GMP</keyword>
<dbReference type="Pfam" id="PF00989">
    <property type="entry name" value="PAS"/>
    <property type="match status" value="2"/>
</dbReference>
<organism evidence="11 12">
    <name type="scientific">Pseudomonas fluvialis</name>
    <dbReference type="NCBI Taxonomy" id="1793966"/>
    <lineage>
        <taxon>Bacteria</taxon>
        <taxon>Pseudomonadati</taxon>
        <taxon>Pseudomonadota</taxon>
        <taxon>Gammaproteobacteria</taxon>
        <taxon>Pseudomonadales</taxon>
        <taxon>Pseudomonadaceae</taxon>
        <taxon>Pseudomonas</taxon>
    </lineage>
</organism>
<feature type="domain" description="PAC" evidence="8">
    <location>
        <begin position="796"/>
        <end position="848"/>
    </location>
</feature>
<dbReference type="InterPro" id="IPR052155">
    <property type="entry name" value="Biofilm_reg_signaling"/>
</dbReference>
<dbReference type="NCBIfam" id="TIGR00254">
    <property type="entry name" value="GGDEF"/>
    <property type="match status" value="1"/>
</dbReference>
<dbReference type="NCBIfam" id="TIGR00229">
    <property type="entry name" value="sensory_box"/>
    <property type="match status" value="4"/>
</dbReference>
<dbReference type="InterPro" id="IPR001610">
    <property type="entry name" value="PAC"/>
</dbReference>
<dbReference type="SUPFAM" id="SSF141868">
    <property type="entry name" value="EAL domain-like"/>
    <property type="match status" value="1"/>
</dbReference>
<dbReference type="InterPro" id="IPR000700">
    <property type="entry name" value="PAS-assoc_C"/>
</dbReference>
<evidence type="ECO:0000313" key="12">
    <source>
        <dbReference type="Proteomes" id="UP000557193"/>
    </source>
</evidence>
<dbReference type="EC" id="3.1.4.52" evidence="3"/>
<evidence type="ECO:0000256" key="5">
    <source>
        <dbReference type="ARBA" id="ARBA00051114"/>
    </source>
</evidence>
<feature type="domain" description="PAS" evidence="7">
    <location>
        <begin position="710"/>
        <end position="781"/>
    </location>
</feature>
<feature type="domain" description="PAS" evidence="7">
    <location>
        <begin position="298"/>
        <end position="343"/>
    </location>
</feature>
<protein>
    <recommendedName>
        <fullName evidence="3">cyclic-guanylate-specific phosphodiesterase</fullName>
        <ecNumber evidence="3">3.1.4.52</ecNumber>
    </recommendedName>
</protein>
<keyword evidence="12" id="KW-1185">Reference proteome</keyword>
<feature type="domain" description="GGDEF" evidence="10">
    <location>
        <begin position="1002"/>
        <end position="1139"/>
    </location>
</feature>
<dbReference type="CDD" id="cd00130">
    <property type="entry name" value="PAS"/>
    <property type="match status" value="4"/>
</dbReference>
<feature type="domain" description="PAC" evidence="8">
    <location>
        <begin position="918"/>
        <end position="970"/>
    </location>
</feature>
<feature type="transmembrane region" description="Helical" evidence="6">
    <location>
        <begin position="27"/>
        <end position="46"/>
    </location>
</feature>
<keyword evidence="6" id="KW-1133">Transmembrane helix</keyword>
<name>A0A7X0BPP3_9PSED</name>
<feature type="domain" description="PAS" evidence="7">
    <location>
        <begin position="845"/>
        <end position="890"/>
    </location>
</feature>
<dbReference type="InterPro" id="IPR000014">
    <property type="entry name" value="PAS"/>
</dbReference>
<dbReference type="FunFam" id="3.20.20.450:FF:000001">
    <property type="entry name" value="Cyclic di-GMP phosphodiesterase yahA"/>
    <property type="match status" value="1"/>
</dbReference>
<dbReference type="InterPro" id="IPR013767">
    <property type="entry name" value="PAS_fold"/>
</dbReference>
<dbReference type="GO" id="GO:0005886">
    <property type="term" value="C:plasma membrane"/>
    <property type="evidence" value="ECO:0007669"/>
    <property type="project" value="UniProtKB-SubCell"/>
</dbReference>
<keyword evidence="6" id="KW-0472">Membrane</keyword>
<dbReference type="SMART" id="SM00052">
    <property type="entry name" value="EAL"/>
    <property type="match status" value="1"/>
</dbReference>
<dbReference type="Proteomes" id="UP000557193">
    <property type="component" value="Unassembled WGS sequence"/>
</dbReference>
<comment type="catalytic activity">
    <reaction evidence="5">
        <text>3',3'-c-di-GMP + H2O = 5'-phosphoguanylyl(3'-&gt;5')guanosine + H(+)</text>
        <dbReference type="Rhea" id="RHEA:24902"/>
        <dbReference type="ChEBI" id="CHEBI:15377"/>
        <dbReference type="ChEBI" id="CHEBI:15378"/>
        <dbReference type="ChEBI" id="CHEBI:58754"/>
        <dbReference type="ChEBI" id="CHEBI:58805"/>
        <dbReference type="EC" id="3.1.4.52"/>
    </reaction>
    <physiologicalReaction direction="left-to-right" evidence="5">
        <dbReference type="Rhea" id="RHEA:24903"/>
    </physiologicalReaction>
</comment>
<dbReference type="Gene3D" id="3.30.70.270">
    <property type="match status" value="1"/>
</dbReference>
<dbReference type="PANTHER" id="PTHR44757:SF2">
    <property type="entry name" value="BIOFILM ARCHITECTURE MAINTENANCE PROTEIN MBAA"/>
    <property type="match status" value="1"/>
</dbReference>
<dbReference type="PROSITE" id="PS50113">
    <property type="entry name" value="PAC"/>
    <property type="match status" value="4"/>
</dbReference>
<dbReference type="CDD" id="cd01949">
    <property type="entry name" value="GGDEF"/>
    <property type="match status" value="1"/>
</dbReference>
<dbReference type="SMART" id="SM00267">
    <property type="entry name" value="GGDEF"/>
    <property type="match status" value="1"/>
</dbReference>
<dbReference type="Gene3D" id="3.30.450.20">
    <property type="entry name" value="PAS domain"/>
    <property type="match status" value="5"/>
</dbReference>
<dbReference type="SMART" id="SM00091">
    <property type="entry name" value="PAS"/>
    <property type="match status" value="4"/>
</dbReference>
<dbReference type="GO" id="GO:0071732">
    <property type="term" value="P:cellular response to nitric oxide"/>
    <property type="evidence" value="ECO:0007669"/>
    <property type="project" value="UniProtKB-ARBA"/>
</dbReference>
<evidence type="ECO:0000256" key="6">
    <source>
        <dbReference type="SAM" id="Phobius"/>
    </source>
</evidence>
<dbReference type="SMART" id="SM00086">
    <property type="entry name" value="PAC"/>
    <property type="match status" value="5"/>
</dbReference>
<proteinExistence type="predicted"/>
<dbReference type="InterPro" id="IPR035919">
    <property type="entry name" value="EAL_sf"/>
</dbReference>
<dbReference type="Pfam" id="PF00563">
    <property type="entry name" value="EAL"/>
    <property type="match status" value="1"/>
</dbReference>
<feature type="transmembrane region" description="Helical" evidence="6">
    <location>
        <begin position="264"/>
        <end position="281"/>
    </location>
</feature>
<gene>
    <name evidence="11" type="ORF">HNP49_000238</name>
</gene>
<dbReference type="GO" id="GO:0071111">
    <property type="term" value="F:cyclic-guanylate-specific phosphodiesterase activity"/>
    <property type="evidence" value="ECO:0007669"/>
    <property type="project" value="UniProtKB-EC"/>
</dbReference>
<evidence type="ECO:0000259" key="7">
    <source>
        <dbReference type="PROSITE" id="PS50112"/>
    </source>
</evidence>
<dbReference type="GO" id="GO:0006355">
    <property type="term" value="P:regulation of DNA-templated transcription"/>
    <property type="evidence" value="ECO:0007669"/>
    <property type="project" value="InterPro"/>
</dbReference>
<dbReference type="Pfam" id="PF00990">
    <property type="entry name" value="GGDEF"/>
    <property type="match status" value="1"/>
</dbReference>
<dbReference type="Pfam" id="PF13426">
    <property type="entry name" value="PAS_9"/>
    <property type="match status" value="1"/>
</dbReference>
<sequence length="1407" mass="158865">MQVPAPQRPSRQLTDASGLPVRGPLKGALVALVLLMLGVLVWQLRAEFQQLESNQRERSEEYVSHLGQDLELSLQFKAHSALAIIRQNDNHDRLQLAAALTSIFPGLHSLTYLDHQGRRLYDSHQVDDSTFIQRLHRIHHTQPYHYAFSGESGGMIYLLLQEHPDDGRSASWILRLPLELLSQTLQLGERQQYAWLLEDQPSERILTRSLGLARSSPISVPVSAEDQGLTLSSQNVQGTDWQLRTLFDPRSLQARLLPSMAGKLLLFTLISALTLITLYGLQREQRGLRELNAASRRSLHQAASALGAIEERVLVSDPDGLLTYLNPQAEAMFGLSSALASGRPLRSLVPGLDPLLLNASALFSEEQPEIIQILQNGQARQFAVTRSELSENARLLGYVWVLRDVTEQQQALRVMQETRRRYQDIFEGSSTALCVLDLLGLRQFLHQQRIFSATALERWLNDHPQRHDELLAQLHITEANQIALRLLGIAEQSQVNQYLLQRDSLASGGHTFQLITAVISGQTQLELETRIHTPQGHERHLWLVMRLPEMLQDYHAVTLGFSDITSRKRIEVSLIERERFWSEVVRAVPDTLYVHDIPGKRVMFSNNHLGPQLGYSKAELRALGDKLWEKILHPDDVELYQRMRNIQQVVGNQVLMQFELRWRHRDGSWHWFDIREQALARDAQGRVSRLIGIAKDITAQIEDRESLRENERRYRLLAESTSDVIYTTDAQLQLNYVSSSVEEALGYSSEWVMQHGMQKTAANPAQIAGVLELLERIRAAAGQPEALNQLRQLGSQQFFFDCLRADGQKIPVELRLMLMWDERGRFLGLHCIARDISQQRRAEKDLRMAATVFEHSTAAILVTDPTGAIVQVNHAFGRITGYQASEVLDRHPGVLTANHQQAGALQYIIDHLELRGSWEGEIWLKRKQGELFPAWIGITAIRDDEGDLVSYVCFFSDISERKASEQRIHRLAYYDVLTQLPNRSLFQDRLHSALQHAERHGEWLVLMFLDLDRFKPINDSLGHAAGDRMLKEVAARLLGCVDEDETVARMGGDEFTLLLASRSTREGALNRAIHVAEAILGAMAQPFRLEGREFFVTASIGIALSPQDGQELSQLMKNADTAMYHAKEMGKNNFQFYQAEMNARALERLELESDLRHALEQGQFALYYQPQFSGDGRCLTGAEALLRWQHPTRGLVSPVEFIPVLEELGLVVQVGDWVLAEACAQMKRWQAAGMNIPKVSVNLSARQFADGQLGLRISRILQEFQLPPTALEVELTESILMRDVGETLQILAGLKRLGLCIAVDDFGTGYSSLNYLKQFPIDVLKIDRSFVDGLPEGEQDAQIARAIIAMAHSLNLAVIAEGVETQAQLDFLREHGCDQVQGYLFGKPMPASQFCQLFSGPALFMLN</sequence>
<dbReference type="CDD" id="cd01948">
    <property type="entry name" value="EAL"/>
    <property type="match status" value="1"/>
</dbReference>
<accession>A0A7X0BPP3</accession>
<reference evidence="11 12" key="1">
    <citation type="submission" date="2020-08" db="EMBL/GenBank/DDBJ databases">
        <title>Functional genomics of gut bacteria from endangered species of beetles.</title>
        <authorList>
            <person name="Carlos-Shanley C."/>
        </authorList>
    </citation>
    <scope>NUCLEOTIDE SEQUENCE [LARGE SCALE GENOMIC DNA]</scope>
    <source>
        <strain evidence="11 12">S00202</strain>
    </source>
</reference>
<dbReference type="InterPro" id="IPR043128">
    <property type="entry name" value="Rev_trsase/Diguanyl_cyclase"/>
</dbReference>
<dbReference type="Gene3D" id="3.20.20.450">
    <property type="entry name" value="EAL domain"/>
    <property type="match status" value="1"/>
</dbReference>
<feature type="domain" description="PAC" evidence="8">
    <location>
        <begin position="656"/>
        <end position="709"/>
    </location>
</feature>
<dbReference type="PANTHER" id="PTHR44757">
    <property type="entry name" value="DIGUANYLATE CYCLASE DGCP"/>
    <property type="match status" value="1"/>
</dbReference>
<evidence type="ECO:0000256" key="3">
    <source>
        <dbReference type="ARBA" id="ARBA00012282"/>
    </source>
</evidence>
<comment type="caution">
    <text evidence="11">The sequence shown here is derived from an EMBL/GenBank/DDBJ whole genome shotgun (WGS) entry which is preliminary data.</text>
</comment>
<dbReference type="InterPro" id="IPR013655">
    <property type="entry name" value="PAS_fold_3"/>
</dbReference>
<evidence type="ECO:0000256" key="1">
    <source>
        <dbReference type="ARBA" id="ARBA00001946"/>
    </source>
</evidence>
<dbReference type="InterPro" id="IPR001633">
    <property type="entry name" value="EAL_dom"/>
</dbReference>
<feature type="domain" description="PAC" evidence="8">
    <location>
        <begin position="364"/>
        <end position="417"/>
    </location>
</feature>
<evidence type="ECO:0000313" key="11">
    <source>
        <dbReference type="EMBL" id="MBB6340088.1"/>
    </source>
</evidence>
<evidence type="ECO:0000256" key="4">
    <source>
        <dbReference type="ARBA" id="ARBA00022636"/>
    </source>
</evidence>
<dbReference type="PROSITE" id="PS50883">
    <property type="entry name" value="EAL"/>
    <property type="match status" value="1"/>
</dbReference>
<evidence type="ECO:0000259" key="9">
    <source>
        <dbReference type="PROSITE" id="PS50883"/>
    </source>
</evidence>
<evidence type="ECO:0000259" key="10">
    <source>
        <dbReference type="PROSITE" id="PS50887"/>
    </source>
</evidence>
<dbReference type="SUPFAM" id="SSF55073">
    <property type="entry name" value="Nucleotide cyclase"/>
    <property type="match status" value="1"/>
</dbReference>
<dbReference type="PROSITE" id="PS50887">
    <property type="entry name" value="GGDEF"/>
    <property type="match status" value="1"/>
</dbReference>
<evidence type="ECO:0000256" key="2">
    <source>
        <dbReference type="ARBA" id="ARBA00004533"/>
    </source>
</evidence>